<dbReference type="RefSeq" id="YP_009269195.1">
    <property type="nucleotide sequence ID" value="NC_030696.1"/>
</dbReference>
<evidence type="ECO:0000313" key="2">
    <source>
        <dbReference type="Proteomes" id="UP000201458"/>
    </source>
</evidence>
<dbReference type="EMBL" id="KU998244">
    <property type="protein sequence ID" value="ANA86238.1"/>
    <property type="molecule type" value="Genomic_DNA"/>
</dbReference>
<dbReference type="Proteomes" id="UP000201458">
    <property type="component" value="Segment"/>
</dbReference>
<protein>
    <submittedName>
        <fullName evidence="1">Uncharacterized protein</fullName>
    </submittedName>
</protein>
<reference evidence="1 2" key="1">
    <citation type="submission" date="2016-03" db="EMBL/GenBank/DDBJ databases">
        <authorList>
            <person name="Montgomery M.T."/>
            <person name="Guerrero C.A."/>
            <person name="Mavrich T.N."/>
            <person name="Pope W.H."/>
            <person name="Garlena R.A."/>
            <person name="Russell D.A."/>
            <person name="Jacobs-Sera D."/>
            <person name="Hendrix R.W."/>
            <person name="Hatfull G.F."/>
        </authorList>
    </citation>
    <scope>NUCLEOTIDE SEQUENCE [LARGE SCALE GENOMIC DNA]</scope>
</reference>
<proteinExistence type="predicted"/>
<accession>A0A160DEG6</accession>
<sequence length="63" mass="6898">MTYEIGKHYICRPVDGSPDRCLGTYQGVRDGQHHFMGSGYCDCPAALAFRALGAHVLENGWAP</sequence>
<organism evidence="1 2">
    <name type="scientific">Gordonia phage Smoothie</name>
    <dbReference type="NCBI Taxonomy" id="1838078"/>
    <lineage>
        <taxon>Viruses</taxon>
        <taxon>Duplodnaviria</taxon>
        <taxon>Heunggongvirae</taxon>
        <taxon>Uroviricota</taxon>
        <taxon>Caudoviricetes</taxon>
        <taxon>Smoothievirus</taxon>
        <taxon>Smoothievirus smoothie</taxon>
    </lineage>
</organism>
<keyword evidence="2" id="KW-1185">Reference proteome</keyword>
<evidence type="ECO:0000313" key="1">
    <source>
        <dbReference type="EMBL" id="ANA86238.1"/>
    </source>
</evidence>
<name>A0A160DEG6_9CAUD</name>
<gene>
    <name evidence="1" type="primary">82</name>
    <name evidence="1" type="ORF">PBI_SMOOTHIE_82</name>
</gene>
<dbReference type="GeneID" id="28378541"/>
<dbReference type="KEGG" id="vg:28378541"/>